<gene>
    <name evidence="2" type="ORF">ACFO5K_25320</name>
</gene>
<dbReference type="Proteomes" id="UP001595844">
    <property type="component" value="Unassembled WGS sequence"/>
</dbReference>
<keyword evidence="3" id="KW-1185">Reference proteome</keyword>
<protein>
    <submittedName>
        <fullName evidence="2">Uncharacterized protein</fullName>
    </submittedName>
</protein>
<name>A0ABV8VMX1_9NOCA</name>
<evidence type="ECO:0000313" key="2">
    <source>
        <dbReference type="EMBL" id="MFC4377406.1"/>
    </source>
</evidence>
<feature type="region of interest" description="Disordered" evidence="1">
    <location>
        <begin position="88"/>
        <end position="110"/>
    </location>
</feature>
<reference evidence="3" key="1">
    <citation type="journal article" date="2019" name="Int. J. Syst. Evol. Microbiol.">
        <title>The Global Catalogue of Microorganisms (GCM) 10K type strain sequencing project: providing services to taxonomists for standard genome sequencing and annotation.</title>
        <authorList>
            <consortium name="The Broad Institute Genomics Platform"/>
            <consortium name="The Broad Institute Genome Sequencing Center for Infectious Disease"/>
            <person name="Wu L."/>
            <person name="Ma J."/>
        </authorList>
    </citation>
    <scope>NUCLEOTIDE SEQUENCE [LARGE SCALE GENOMIC DNA]</scope>
    <source>
        <strain evidence="3">IBRC-M 10490</strain>
    </source>
</reference>
<sequence>MEWPIVGMHGQECGAEMWRFAPILRTELDEDPVYRRMVREALDYIIGRGTNPVEWARCTDTEFFDQDELDEYLTAFYDYLFGDRPEPIYAPGNGRPPPGVVAETRSEAAK</sequence>
<comment type="caution">
    <text evidence="2">The sequence shown here is derived from an EMBL/GenBank/DDBJ whole genome shotgun (WGS) entry which is preliminary data.</text>
</comment>
<dbReference type="RefSeq" id="WP_378568021.1">
    <property type="nucleotide sequence ID" value="NZ_JBHSDL010000030.1"/>
</dbReference>
<dbReference type="EMBL" id="JBHSDL010000030">
    <property type="protein sequence ID" value="MFC4377406.1"/>
    <property type="molecule type" value="Genomic_DNA"/>
</dbReference>
<proteinExistence type="predicted"/>
<accession>A0ABV8VMX1</accession>
<evidence type="ECO:0000313" key="3">
    <source>
        <dbReference type="Proteomes" id="UP001595844"/>
    </source>
</evidence>
<evidence type="ECO:0000256" key="1">
    <source>
        <dbReference type="SAM" id="MobiDB-lite"/>
    </source>
</evidence>
<organism evidence="2 3">
    <name type="scientific">Nocardia halotolerans</name>
    <dbReference type="NCBI Taxonomy" id="1755878"/>
    <lineage>
        <taxon>Bacteria</taxon>
        <taxon>Bacillati</taxon>
        <taxon>Actinomycetota</taxon>
        <taxon>Actinomycetes</taxon>
        <taxon>Mycobacteriales</taxon>
        <taxon>Nocardiaceae</taxon>
        <taxon>Nocardia</taxon>
    </lineage>
</organism>